<evidence type="ECO:0000313" key="3">
    <source>
        <dbReference type="EMBL" id="GIP19220.1"/>
    </source>
</evidence>
<evidence type="ECO:0000313" key="4">
    <source>
        <dbReference type="Proteomes" id="UP000683139"/>
    </source>
</evidence>
<proteinExistence type="predicted"/>
<keyword evidence="3" id="KW-0808">Transferase</keyword>
<gene>
    <name evidence="3" type="ORF">J40TS1_48620</name>
</gene>
<feature type="transmembrane region" description="Helical" evidence="1">
    <location>
        <begin position="80"/>
        <end position="100"/>
    </location>
</feature>
<name>A0A920D058_9BACL</name>
<feature type="transmembrane region" description="Helical" evidence="1">
    <location>
        <begin position="31"/>
        <end position="51"/>
    </location>
</feature>
<sequence length="441" mass="50393">MIFYDIAAMALIGIGHLYLFSLLIDYKKFSLGYVLVIGVLLTFFVGISITLTGLVELNVVLLSLFLVLIGLMNKKLKPLTVIYFALCSMVLFTVIKNGLFSLVRGLYIESPFNYYSWTDSALHFWTLVVLVLAMYIARKKIEQIGRYMVASRWYIPSFILAIVCTLLLLVINYPTISLLAQINALYSKQIYSIILLLSVLLMLIVTISVYMSKERLIEEHEMMLQSQLIDYVNKLELMHDDLATFRHDYMNLLLSLEEGIRTKNIEQIEQIYDNTIAPTTAIINDQQLELVKLSRVKIPEIKSVLSVKIVTAQHKQLQVSVDIPHDIRHVYIPTNDFIRMISILIDNATEEASKSTNKLIQIALFETDPETQYCVVKNSTDAEALDLQSMYNKSYSTKGEQRGYGLFSIKRLLAQHANMTLSTSLESQMFTQTVLLKMDRS</sequence>
<keyword evidence="1" id="KW-0472">Membrane</keyword>
<dbReference type="Pfam" id="PF14501">
    <property type="entry name" value="HATPase_c_5"/>
    <property type="match status" value="1"/>
</dbReference>
<dbReference type="RefSeq" id="WP_213519875.1">
    <property type="nucleotide sequence ID" value="NZ_BOSE01000013.1"/>
</dbReference>
<keyword evidence="3" id="KW-0418">Kinase</keyword>
<dbReference type="EMBL" id="BOSE01000013">
    <property type="protein sequence ID" value="GIP19220.1"/>
    <property type="molecule type" value="Genomic_DNA"/>
</dbReference>
<feature type="domain" description="Sensor histidine kinase NatK-like C-terminal" evidence="2">
    <location>
        <begin position="335"/>
        <end position="436"/>
    </location>
</feature>
<evidence type="ECO:0000256" key="1">
    <source>
        <dbReference type="SAM" id="Phobius"/>
    </source>
</evidence>
<dbReference type="Proteomes" id="UP000683139">
    <property type="component" value="Unassembled WGS sequence"/>
</dbReference>
<dbReference type="GO" id="GO:0042802">
    <property type="term" value="F:identical protein binding"/>
    <property type="evidence" value="ECO:0007669"/>
    <property type="project" value="TreeGrafter"/>
</dbReference>
<reference evidence="3" key="1">
    <citation type="submission" date="2021-03" db="EMBL/GenBank/DDBJ databases">
        <title>Antimicrobial resistance genes in bacteria isolated from Japanese honey, and their potential for conferring macrolide and lincosamide resistance in the American foulbrood pathogen Paenibacillus larvae.</title>
        <authorList>
            <person name="Okamoto M."/>
            <person name="Kumagai M."/>
            <person name="Kanamori H."/>
            <person name="Takamatsu D."/>
        </authorList>
    </citation>
    <scope>NUCLEOTIDE SEQUENCE</scope>
    <source>
        <strain evidence="3">J40TS1</strain>
    </source>
</reference>
<feature type="transmembrane region" description="Helical" evidence="1">
    <location>
        <begin position="190"/>
        <end position="212"/>
    </location>
</feature>
<dbReference type="PANTHER" id="PTHR40448">
    <property type="entry name" value="TWO-COMPONENT SENSOR HISTIDINE KINASE"/>
    <property type="match status" value="1"/>
</dbReference>
<dbReference type="InterPro" id="IPR032834">
    <property type="entry name" value="NatK-like_C"/>
</dbReference>
<feature type="transmembrane region" description="Helical" evidence="1">
    <location>
        <begin position="120"/>
        <end position="137"/>
    </location>
</feature>
<dbReference type="PANTHER" id="PTHR40448:SF1">
    <property type="entry name" value="TWO-COMPONENT SENSOR HISTIDINE KINASE"/>
    <property type="match status" value="1"/>
</dbReference>
<dbReference type="SUPFAM" id="SSF55874">
    <property type="entry name" value="ATPase domain of HSP90 chaperone/DNA topoisomerase II/histidine kinase"/>
    <property type="match status" value="1"/>
</dbReference>
<comment type="caution">
    <text evidence="3">The sequence shown here is derived from an EMBL/GenBank/DDBJ whole genome shotgun (WGS) entry which is preliminary data.</text>
</comment>
<protein>
    <submittedName>
        <fullName evidence="3">Histidine kinase</fullName>
    </submittedName>
</protein>
<organism evidence="3 4">
    <name type="scientific">Paenibacillus montaniterrae</name>
    <dbReference type="NCBI Taxonomy" id="429341"/>
    <lineage>
        <taxon>Bacteria</taxon>
        <taxon>Bacillati</taxon>
        <taxon>Bacillota</taxon>
        <taxon>Bacilli</taxon>
        <taxon>Bacillales</taxon>
        <taxon>Paenibacillaceae</taxon>
        <taxon>Paenibacillus</taxon>
    </lineage>
</organism>
<accession>A0A920D058</accession>
<feature type="transmembrane region" description="Helical" evidence="1">
    <location>
        <begin position="158"/>
        <end position="184"/>
    </location>
</feature>
<dbReference type="InterPro" id="IPR036890">
    <property type="entry name" value="HATPase_C_sf"/>
</dbReference>
<keyword evidence="4" id="KW-1185">Reference proteome</keyword>
<feature type="transmembrane region" description="Helical" evidence="1">
    <location>
        <begin position="6"/>
        <end position="24"/>
    </location>
</feature>
<evidence type="ECO:0000259" key="2">
    <source>
        <dbReference type="Pfam" id="PF14501"/>
    </source>
</evidence>
<feature type="transmembrane region" description="Helical" evidence="1">
    <location>
        <begin position="57"/>
        <end position="73"/>
    </location>
</feature>
<keyword evidence="1" id="KW-0812">Transmembrane</keyword>
<dbReference type="GO" id="GO:0016301">
    <property type="term" value="F:kinase activity"/>
    <property type="evidence" value="ECO:0007669"/>
    <property type="project" value="UniProtKB-KW"/>
</dbReference>
<dbReference type="AlphaFoldDB" id="A0A920D058"/>
<keyword evidence="1" id="KW-1133">Transmembrane helix</keyword>
<dbReference type="Gene3D" id="3.30.565.10">
    <property type="entry name" value="Histidine kinase-like ATPase, C-terminal domain"/>
    <property type="match status" value="1"/>
</dbReference>